<feature type="transmembrane region" description="Helical" evidence="2">
    <location>
        <begin position="139"/>
        <end position="162"/>
    </location>
</feature>
<gene>
    <name evidence="4" type="ORF">QC761_0017410</name>
</gene>
<feature type="transmembrane region" description="Helical" evidence="2">
    <location>
        <begin position="182"/>
        <end position="205"/>
    </location>
</feature>
<name>A0ABR0G015_9PEZI</name>
<keyword evidence="2" id="KW-0472">Membrane</keyword>
<feature type="compositionally biased region" description="Basic and acidic residues" evidence="1">
    <location>
        <begin position="716"/>
        <end position="731"/>
    </location>
</feature>
<feature type="transmembrane region" description="Helical" evidence="2">
    <location>
        <begin position="68"/>
        <end position="87"/>
    </location>
</feature>
<feature type="region of interest" description="Disordered" evidence="1">
    <location>
        <begin position="713"/>
        <end position="745"/>
    </location>
</feature>
<evidence type="ECO:0000256" key="1">
    <source>
        <dbReference type="SAM" id="MobiDB-lite"/>
    </source>
</evidence>
<keyword evidence="2" id="KW-1133">Transmembrane helix</keyword>
<evidence type="ECO:0000259" key="3">
    <source>
        <dbReference type="Pfam" id="PF22893"/>
    </source>
</evidence>
<feature type="region of interest" description="Disordered" evidence="1">
    <location>
        <begin position="621"/>
        <end position="669"/>
    </location>
</feature>
<dbReference type="PANTHER" id="PTHR38886:SF1">
    <property type="entry name" value="NACHT-NTPASE AND P-LOOP NTPASES N-TERMINAL DOMAIN-CONTAINING PROTEIN"/>
    <property type="match status" value="1"/>
</dbReference>
<accession>A0ABR0G015</accession>
<feature type="transmembrane region" description="Helical" evidence="2">
    <location>
        <begin position="6"/>
        <end position="28"/>
    </location>
</feature>
<dbReference type="Pfam" id="PF22893">
    <property type="entry name" value="ULD_2"/>
    <property type="match status" value="1"/>
</dbReference>
<feature type="domain" description="Ubiquitin-like" evidence="3">
    <location>
        <begin position="483"/>
        <end position="563"/>
    </location>
</feature>
<sequence length="941" mass="105167">MAVNYTAVAWTPVVMLGIAIILGVYVLARLVLDLSIRRGLVNSKKHQDDIESDAPSHSRFRITATRSVALAGVICSLLSNILELVILFDYVDYYDLSYLKRYTALNFFTIAGGLCLFVTAILTTKALASPSKGHSISRIVYTILLVLIALFALIVFILQTVINSIRNYGSRGTNYFRLARATPIIGHTYFGLLGLTTLVISIGLIRRWTQIRGAEVPTAERSALKMFTIAAVPVLTAIIVLGIVYRATFIGASYLYYYSLNDLHGSALDDCRGSKKTYRDLVESLTLLQKSLEQVVKIYQGPDFASGLQDLGAIAQATVNQVCAALQEFRDRISSKYGPSLASNGSGNVLRDVTRKIQWKFEEKDVEQFRAKVAGLTVSLNLLLDVTAVRLIQQSQEATAKRIDDAEKNTTKVVQKFGQSIEKSFRFIGSRIMSKLDFLSSIGMDLKDSAFQIVTLMFTMSRDLTSMGAVLLRLERGVDNGEHFVLEDATGRTLPIHLKTITSWETFEFILDDRFKGRKGERRIRRKLYSLHESASHQEIDRSAIFEDAFVPYQKVDMSIVCRALEVPQADSSGDTGLSSCPWCRTTSPGKLGARVQCPTCKKKFTRVVIELDDDLAAPMAPVTDHTVKPTGKPGPNGEECSECHQPKTPSGNDQRRKHPVDLESDSDEENVTGFAHIILQTKKMRAIKLKEPAIVPLQVASDPKNLDVAGMQHHTAHEEHSLEQPVRKSAEQQPKTSGKPRLPAPRAATIADAEKYGIPSGYWLKNWDPTEEPILLLGSVFDGNSIGKWIYDWTVYDKGPSAPISEMAGEMWLLLIRLTGRIKRSEELVDRIGDEDDKEVVEEFLEAGDRLMVKFRKLLKACEKPMLETKKEGKLGMEAGVQFVRCMFGREFELKKTERWMTSVRLWNLRFDVNCEEVIRKPWMQVATAPEMGGEVDVKS</sequence>
<feature type="transmembrane region" description="Helical" evidence="2">
    <location>
        <begin position="226"/>
        <end position="245"/>
    </location>
</feature>
<organism evidence="4 5">
    <name type="scientific">Podospora bellae-mahoneyi</name>
    <dbReference type="NCBI Taxonomy" id="2093777"/>
    <lineage>
        <taxon>Eukaryota</taxon>
        <taxon>Fungi</taxon>
        <taxon>Dikarya</taxon>
        <taxon>Ascomycota</taxon>
        <taxon>Pezizomycotina</taxon>
        <taxon>Sordariomycetes</taxon>
        <taxon>Sordariomycetidae</taxon>
        <taxon>Sordariales</taxon>
        <taxon>Podosporaceae</taxon>
        <taxon>Podospora</taxon>
    </lineage>
</organism>
<dbReference type="GeneID" id="87891114"/>
<evidence type="ECO:0000256" key="2">
    <source>
        <dbReference type="SAM" id="Phobius"/>
    </source>
</evidence>
<keyword evidence="5" id="KW-1185">Reference proteome</keyword>
<comment type="caution">
    <text evidence="4">The sequence shown here is derived from an EMBL/GenBank/DDBJ whole genome shotgun (WGS) entry which is preliminary data.</text>
</comment>
<protein>
    <recommendedName>
        <fullName evidence="3">Ubiquitin-like domain-containing protein</fullName>
    </recommendedName>
</protein>
<dbReference type="EMBL" id="JAFFGZ010000001">
    <property type="protein sequence ID" value="KAK4649055.1"/>
    <property type="molecule type" value="Genomic_DNA"/>
</dbReference>
<feature type="transmembrane region" description="Helical" evidence="2">
    <location>
        <begin position="107"/>
        <end position="127"/>
    </location>
</feature>
<dbReference type="PANTHER" id="PTHR38886">
    <property type="entry name" value="SESA DOMAIN-CONTAINING PROTEIN"/>
    <property type="match status" value="1"/>
</dbReference>
<dbReference type="RefSeq" id="XP_062738030.1">
    <property type="nucleotide sequence ID" value="XM_062872034.1"/>
</dbReference>
<evidence type="ECO:0000313" key="5">
    <source>
        <dbReference type="Proteomes" id="UP001322138"/>
    </source>
</evidence>
<keyword evidence="2" id="KW-0812">Transmembrane</keyword>
<dbReference type="InterPro" id="IPR054464">
    <property type="entry name" value="ULD_fung"/>
</dbReference>
<dbReference type="Proteomes" id="UP001322138">
    <property type="component" value="Unassembled WGS sequence"/>
</dbReference>
<evidence type="ECO:0000313" key="4">
    <source>
        <dbReference type="EMBL" id="KAK4649055.1"/>
    </source>
</evidence>
<proteinExistence type="predicted"/>
<reference evidence="4 5" key="1">
    <citation type="journal article" date="2023" name="bioRxiv">
        <title>High-quality genome assemblies of four members of thePodospora anserinaspecies complex.</title>
        <authorList>
            <person name="Ament-Velasquez S.L."/>
            <person name="Vogan A.A."/>
            <person name="Wallerman O."/>
            <person name="Hartmann F."/>
            <person name="Gautier V."/>
            <person name="Silar P."/>
            <person name="Giraud T."/>
            <person name="Johannesson H."/>
        </authorList>
    </citation>
    <scope>NUCLEOTIDE SEQUENCE [LARGE SCALE GENOMIC DNA]</scope>
    <source>
        <strain evidence="4 5">CBS 112042</strain>
    </source>
</reference>